<feature type="transmembrane region" description="Helical" evidence="10">
    <location>
        <begin position="44"/>
        <end position="61"/>
    </location>
</feature>
<reference evidence="12 14" key="1">
    <citation type="submission" date="2018-06" db="EMBL/GenBank/DDBJ databases">
        <title>Genomic Encyclopedia of Type Strains, Phase III (KMG-III): the genomes of soil and plant-associated and newly described type strains.</title>
        <authorList>
            <person name="Whitman W."/>
        </authorList>
    </citation>
    <scope>NUCLEOTIDE SEQUENCE [LARGE SCALE GENOMIC DNA]</scope>
    <source>
        <strain evidence="12 14">CECT 7022</strain>
    </source>
</reference>
<keyword evidence="6 12" id="KW-0418">Kinase</keyword>
<keyword evidence="5" id="KW-0547">Nucleotide-binding</keyword>
<dbReference type="Proteomes" id="UP000509327">
    <property type="component" value="Chromosome"/>
</dbReference>
<evidence type="ECO:0000256" key="1">
    <source>
        <dbReference type="ARBA" id="ARBA00000085"/>
    </source>
</evidence>
<feature type="coiled-coil region" evidence="9">
    <location>
        <begin position="54"/>
        <end position="88"/>
    </location>
</feature>
<keyword evidence="8" id="KW-0902">Two-component regulatory system</keyword>
<feature type="transmembrane region" description="Helical" evidence="10">
    <location>
        <begin position="7"/>
        <end position="24"/>
    </location>
</feature>
<dbReference type="EC" id="2.7.13.3" evidence="2"/>
<feature type="domain" description="Signal transduction histidine kinase subgroup 3 dimerisation and phosphoacceptor" evidence="11">
    <location>
        <begin position="82"/>
        <end position="145"/>
    </location>
</feature>
<dbReference type="AlphaFoldDB" id="A0A2V4VT02"/>
<evidence type="ECO:0000313" key="14">
    <source>
        <dbReference type="Proteomes" id="UP000247790"/>
    </source>
</evidence>
<dbReference type="GO" id="GO:0016020">
    <property type="term" value="C:membrane"/>
    <property type="evidence" value="ECO:0007669"/>
    <property type="project" value="InterPro"/>
</dbReference>
<evidence type="ECO:0000256" key="8">
    <source>
        <dbReference type="ARBA" id="ARBA00023012"/>
    </source>
</evidence>
<evidence type="ECO:0000256" key="2">
    <source>
        <dbReference type="ARBA" id="ARBA00012438"/>
    </source>
</evidence>
<keyword evidence="10" id="KW-0812">Transmembrane</keyword>
<organism evidence="12 14">
    <name type="scientific">Paenibacillus barcinonensis</name>
    <dbReference type="NCBI Taxonomy" id="198119"/>
    <lineage>
        <taxon>Bacteria</taxon>
        <taxon>Bacillati</taxon>
        <taxon>Bacillota</taxon>
        <taxon>Bacilli</taxon>
        <taxon>Bacillales</taxon>
        <taxon>Paenibacillaceae</taxon>
        <taxon>Paenibacillus</taxon>
    </lineage>
</organism>
<keyword evidence="10" id="KW-1133">Transmembrane helix</keyword>
<dbReference type="PANTHER" id="PTHR24421:SF10">
    <property type="entry name" value="NITRATE_NITRITE SENSOR PROTEIN NARQ"/>
    <property type="match status" value="1"/>
</dbReference>
<dbReference type="EMBL" id="CP054614">
    <property type="protein sequence ID" value="QKS55225.1"/>
    <property type="molecule type" value="Genomic_DNA"/>
</dbReference>
<evidence type="ECO:0000256" key="5">
    <source>
        <dbReference type="ARBA" id="ARBA00022741"/>
    </source>
</evidence>
<comment type="catalytic activity">
    <reaction evidence="1">
        <text>ATP + protein L-histidine = ADP + protein N-phospho-L-histidine.</text>
        <dbReference type="EC" id="2.7.13.3"/>
    </reaction>
</comment>
<evidence type="ECO:0000256" key="10">
    <source>
        <dbReference type="SAM" id="Phobius"/>
    </source>
</evidence>
<dbReference type="CDD" id="cd16917">
    <property type="entry name" value="HATPase_UhpB-NarQ-NarX-like"/>
    <property type="match status" value="1"/>
</dbReference>
<keyword evidence="9" id="KW-0175">Coiled coil</keyword>
<name>A0A2V4VT02_PAEBA</name>
<evidence type="ECO:0000313" key="12">
    <source>
        <dbReference type="EMBL" id="PYE45408.1"/>
    </source>
</evidence>
<dbReference type="Pfam" id="PF07730">
    <property type="entry name" value="HisKA_3"/>
    <property type="match status" value="1"/>
</dbReference>
<dbReference type="RefSeq" id="WP_110898754.1">
    <property type="nucleotide sequence ID" value="NZ_CP054614.1"/>
</dbReference>
<keyword evidence="10" id="KW-0472">Membrane</keyword>
<evidence type="ECO:0000256" key="3">
    <source>
        <dbReference type="ARBA" id="ARBA00022553"/>
    </source>
</evidence>
<evidence type="ECO:0000256" key="7">
    <source>
        <dbReference type="ARBA" id="ARBA00022840"/>
    </source>
</evidence>
<sequence length="281" mass="32702">MSYKQIKWMILFIPTITVALWEYVRHQFLLPYISMDLGNWLTPVFVYIVSITLLTRLFQMLEKMQRELERARADKAALEAKEQLARELHDGIAQSLFLLSVKAEKLEKGSRKEPEQHNENILSIRKTIHEVNRYVRQAIANLRQDREESRLEETKESALQHQIKSMIRDIRTPIIVDWDMKDNPMENKEKIELLACVREALINMDKHAGASSGHIKADGLSNSWKISITDNGQGFEGDPFAKKNKFGLRIMKERCSEMGWVMNMYRENEQTIVEIRKGGAA</sequence>
<dbReference type="InterPro" id="IPR036890">
    <property type="entry name" value="HATPase_C_sf"/>
</dbReference>
<evidence type="ECO:0000313" key="15">
    <source>
        <dbReference type="Proteomes" id="UP000509327"/>
    </source>
</evidence>
<dbReference type="Gene3D" id="1.20.5.1930">
    <property type="match status" value="1"/>
</dbReference>
<evidence type="ECO:0000256" key="4">
    <source>
        <dbReference type="ARBA" id="ARBA00022679"/>
    </source>
</evidence>
<keyword evidence="3" id="KW-0597">Phosphoprotein</keyword>
<dbReference type="InterPro" id="IPR050482">
    <property type="entry name" value="Sensor_HK_TwoCompSys"/>
</dbReference>
<evidence type="ECO:0000256" key="9">
    <source>
        <dbReference type="SAM" id="Coils"/>
    </source>
</evidence>
<proteinExistence type="predicted"/>
<evidence type="ECO:0000259" key="11">
    <source>
        <dbReference type="Pfam" id="PF07730"/>
    </source>
</evidence>
<keyword evidence="15" id="KW-1185">Reference proteome</keyword>
<evidence type="ECO:0000313" key="13">
    <source>
        <dbReference type="EMBL" id="QKS55225.1"/>
    </source>
</evidence>
<protein>
    <recommendedName>
        <fullName evidence="2">histidine kinase</fullName>
        <ecNumber evidence="2">2.7.13.3</ecNumber>
    </recommendedName>
</protein>
<dbReference type="Proteomes" id="UP000247790">
    <property type="component" value="Unassembled WGS sequence"/>
</dbReference>
<keyword evidence="4" id="KW-0808">Transferase</keyword>
<accession>A0A2V4VT02</accession>
<dbReference type="Gene3D" id="3.30.565.10">
    <property type="entry name" value="Histidine kinase-like ATPase, C-terminal domain"/>
    <property type="match status" value="1"/>
</dbReference>
<evidence type="ECO:0000256" key="6">
    <source>
        <dbReference type="ARBA" id="ARBA00022777"/>
    </source>
</evidence>
<dbReference type="SUPFAM" id="SSF55874">
    <property type="entry name" value="ATPase domain of HSP90 chaperone/DNA topoisomerase II/histidine kinase"/>
    <property type="match status" value="1"/>
</dbReference>
<dbReference type="GO" id="GO:0005524">
    <property type="term" value="F:ATP binding"/>
    <property type="evidence" value="ECO:0007669"/>
    <property type="project" value="UniProtKB-KW"/>
</dbReference>
<reference evidence="13 15" key="2">
    <citation type="submission" date="2020-06" db="EMBL/GenBank/DDBJ databases">
        <title>Complete genome of Paenibacillus barcinonensis KACC11450.</title>
        <authorList>
            <person name="Kim M."/>
            <person name="Park Y.-J."/>
            <person name="Shin J.-H."/>
        </authorList>
    </citation>
    <scope>NUCLEOTIDE SEQUENCE [LARGE SCALE GENOMIC DNA]</scope>
    <source>
        <strain evidence="13 15">KACC11450</strain>
    </source>
</reference>
<dbReference type="InterPro" id="IPR011712">
    <property type="entry name" value="Sig_transdc_His_kin_sub3_dim/P"/>
</dbReference>
<dbReference type="EMBL" id="QJSW01000020">
    <property type="protein sequence ID" value="PYE45408.1"/>
    <property type="molecule type" value="Genomic_DNA"/>
</dbReference>
<dbReference type="GO" id="GO:0000155">
    <property type="term" value="F:phosphorelay sensor kinase activity"/>
    <property type="evidence" value="ECO:0007669"/>
    <property type="project" value="InterPro"/>
</dbReference>
<keyword evidence="7" id="KW-0067">ATP-binding</keyword>
<dbReference type="GO" id="GO:0046983">
    <property type="term" value="F:protein dimerization activity"/>
    <property type="evidence" value="ECO:0007669"/>
    <property type="project" value="InterPro"/>
</dbReference>
<gene>
    <name evidence="12" type="ORF">DFQ00_12026</name>
    <name evidence="13" type="ORF">HUB98_02140</name>
</gene>
<dbReference type="PANTHER" id="PTHR24421">
    <property type="entry name" value="NITRATE/NITRITE SENSOR PROTEIN NARX-RELATED"/>
    <property type="match status" value="1"/>
</dbReference>
<dbReference type="OrthoDB" id="773385at2"/>